<gene>
    <name evidence="1" type="ORF">PBIL07802_LOCUS2799</name>
</gene>
<dbReference type="EMBL" id="HBIB01004764">
    <property type="protein sequence ID" value="CAE0240639.1"/>
    <property type="molecule type" value="Transcribed_RNA"/>
</dbReference>
<proteinExistence type="predicted"/>
<dbReference type="AlphaFoldDB" id="A0A7S3CXY2"/>
<sequence>MSLPPPKATAQDGDAFYVEGINPMSNGICREYDDSLAWGQNYLFGGRLAPQEFGDIMNDVNKGIRGNAACTKLELVYWMFALPSCGITWWLLRSAEEASKARVVDSLKRASQRYKDRGLSFELVFAEERTSSRVSFVLQRFLNALSAACCYVRKSGS</sequence>
<name>A0A7S3CXY2_9EUKA</name>
<protein>
    <submittedName>
        <fullName evidence="1">Uncharacterized protein</fullName>
    </submittedName>
</protein>
<organism evidence="1">
    <name type="scientific">Palpitomonas bilix</name>
    <dbReference type="NCBI Taxonomy" id="652834"/>
    <lineage>
        <taxon>Eukaryota</taxon>
        <taxon>Eukaryota incertae sedis</taxon>
    </lineage>
</organism>
<accession>A0A7S3CXY2</accession>
<evidence type="ECO:0000313" key="1">
    <source>
        <dbReference type="EMBL" id="CAE0240639.1"/>
    </source>
</evidence>
<reference evidence="1" key="1">
    <citation type="submission" date="2021-01" db="EMBL/GenBank/DDBJ databases">
        <authorList>
            <person name="Corre E."/>
            <person name="Pelletier E."/>
            <person name="Niang G."/>
            <person name="Scheremetjew M."/>
            <person name="Finn R."/>
            <person name="Kale V."/>
            <person name="Holt S."/>
            <person name="Cochrane G."/>
            <person name="Meng A."/>
            <person name="Brown T."/>
            <person name="Cohen L."/>
        </authorList>
    </citation>
    <scope>NUCLEOTIDE SEQUENCE</scope>
    <source>
        <strain evidence="1">NIES-2562</strain>
    </source>
</reference>